<dbReference type="InterPro" id="IPR028082">
    <property type="entry name" value="Peripla_BP_I"/>
</dbReference>
<gene>
    <name evidence="1" type="ORF">IC609_04880</name>
</gene>
<organism evidence="1 2">
    <name type="scientific">Limnohabitans radicicola</name>
    <dbReference type="NCBI Taxonomy" id="2771427"/>
    <lineage>
        <taxon>Bacteria</taxon>
        <taxon>Pseudomonadati</taxon>
        <taxon>Pseudomonadota</taxon>
        <taxon>Betaproteobacteria</taxon>
        <taxon>Burkholderiales</taxon>
        <taxon>Comamonadaceae</taxon>
        <taxon>Limnohabitans</taxon>
    </lineage>
</organism>
<evidence type="ECO:0000313" key="2">
    <source>
        <dbReference type="Proteomes" id="UP000647424"/>
    </source>
</evidence>
<keyword evidence="2" id="KW-1185">Reference proteome</keyword>
<evidence type="ECO:0000313" key="1">
    <source>
        <dbReference type="EMBL" id="MBD8049866.1"/>
    </source>
</evidence>
<comment type="caution">
    <text evidence="1">The sequence shown here is derived from an EMBL/GenBank/DDBJ whole genome shotgun (WGS) entry which is preliminary data.</text>
</comment>
<dbReference type="SUPFAM" id="SSF53822">
    <property type="entry name" value="Periplasmic binding protein-like I"/>
    <property type="match status" value="1"/>
</dbReference>
<sequence>MQQMAVVSVADDARYAPRRAEKRWPGQSTGRLLTAARLAVEDAQVELQEAGLQVKLREVQADNEAHLESTLAQLKKEQVAYWLLDLPDALMPQALAAAQKAGALAINASSPLDALRTQHCSALVLHAYPSQSMLADALAQYLAAKSWRQVLVLQGVQPADALLAQAWQRASKRYGLKTTDTKTFKLSGDPRERDAANPKLLTAERSHEVVAVWDADGEFARGLPYATQWPRPVLGSNGLTALAWHPQWERYGGPQLNRRFTKLAQRPMTGQDWAAWVGVKSLVTAWVAEPKATPERIGAQLRAGQVQVDGFKGLPLSYRAWDGQLRQPVLLGHADGVVQTAPMEGVLHPVNTLDTLGVDEKESPCKKP</sequence>
<proteinExistence type="predicted"/>
<dbReference type="Proteomes" id="UP000647424">
    <property type="component" value="Unassembled WGS sequence"/>
</dbReference>
<accession>A0A927IL68</accession>
<dbReference type="Gene3D" id="3.40.50.2300">
    <property type="match status" value="1"/>
</dbReference>
<name>A0A927IL68_9BURK</name>
<dbReference type="EMBL" id="JACYFT010000001">
    <property type="protein sequence ID" value="MBD8049866.1"/>
    <property type="molecule type" value="Genomic_DNA"/>
</dbReference>
<dbReference type="AlphaFoldDB" id="A0A927IL68"/>
<reference evidence="1" key="1">
    <citation type="submission" date="2020-09" db="EMBL/GenBank/DDBJ databases">
        <title>Genome seq and assembly of Limnohabitants sp.</title>
        <authorList>
            <person name="Chhetri G."/>
        </authorList>
    </citation>
    <scope>NUCLEOTIDE SEQUENCE</scope>
    <source>
        <strain evidence="1">JUR4</strain>
    </source>
</reference>
<protein>
    <submittedName>
        <fullName evidence="1">Branched-chain amino acid ABC transporter substrate-binding protein</fullName>
    </submittedName>
</protein>